<dbReference type="GO" id="GO:0003677">
    <property type="term" value="F:DNA binding"/>
    <property type="evidence" value="ECO:0007669"/>
    <property type="project" value="UniProtKB-UniRule"/>
</dbReference>
<proteinExistence type="predicted"/>
<gene>
    <name evidence="4" type="ORF">PQJ61_13905</name>
</gene>
<comment type="caution">
    <text evidence="4">The sequence shown here is derived from an EMBL/GenBank/DDBJ whole genome shotgun (WGS) entry which is preliminary data.</text>
</comment>
<dbReference type="AlphaFoldDB" id="A0AAJ1MNK2"/>
<evidence type="ECO:0000256" key="1">
    <source>
        <dbReference type="ARBA" id="ARBA00023125"/>
    </source>
</evidence>
<dbReference type="PANTHER" id="PTHR43479:SF22">
    <property type="entry name" value="TRANSCRIPTIONAL REGULATOR, TETR FAMILY"/>
    <property type="match status" value="1"/>
</dbReference>
<dbReference type="SUPFAM" id="SSF46689">
    <property type="entry name" value="Homeodomain-like"/>
    <property type="match status" value="1"/>
</dbReference>
<dbReference type="Proteomes" id="UP001221217">
    <property type="component" value="Unassembled WGS sequence"/>
</dbReference>
<dbReference type="Pfam" id="PF00440">
    <property type="entry name" value="TetR_N"/>
    <property type="match status" value="1"/>
</dbReference>
<keyword evidence="1 2" id="KW-0238">DNA-binding</keyword>
<dbReference type="Gene3D" id="1.10.357.10">
    <property type="entry name" value="Tetracycline Repressor, domain 2"/>
    <property type="match status" value="1"/>
</dbReference>
<dbReference type="InterPro" id="IPR001647">
    <property type="entry name" value="HTH_TetR"/>
</dbReference>
<dbReference type="InterPro" id="IPR009057">
    <property type="entry name" value="Homeodomain-like_sf"/>
</dbReference>
<accession>A0AAJ1MNK2</accession>
<dbReference type="EMBL" id="JAQQAL010000035">
    <property type="protein sequence ID" value="MDC7227855.1"/>
    <property type="molecule type" value="Genomic_DNA"/>
</dbReference>
<dbReference type="PRINTS" id="PR00455">
    <property type="entry name" value="HTHTETR"/>
</dbReference>
<dbReference type="InterPro" id="IPR050624">
    <property type="entry name" value="HTH-type_Tx_Regulator"/>
</dbReference>
<dbReference type="PROSITE" id="PS50977">
    <property type="entry name" value="HTH_TETR_2"/>
    <property type="match status" value="1"/>
</dbReference>
<name>A0AAJ1MNK2_9SPIO</name>
<organism evidence="4 5">
    <name type="scientific">Candidatus Thalassospirochaeta sargassi</name>
    <dbReference type="NCBI Taxonomy" id="3119039"/>
    <lineage>
        <taxon>Bacteria</taxon>
        <taxon>Pseudomonadati</taxon>
        <taxon>Spirochaetota</taxon>
        <taxon>Spirochaetia</taxon>
        <taxon>Spirochaetales</taxon>
        <taxon>Spirochaetaceae</taxon>
        <taxon>Candidatus Thalassospirochaeta</taxon>
    </lineage>
</organism>
<feature type="DNA-binding region" description="H-T-H motif" evidence="2">
    <location>
        <begin position="26"/>
        <end position="45"/>
    </location>
</feature>
<reference evidence="4 5" key="1">
    <citation type="submission" date="2022-12" db="EMBL/GenBank/DDBJ databases">
        <title>Metagenome assembled genome from gulf of manar.</title>
        <authorList>
            <person name="Kohli P."/>
            <person name="Pk S."/>
            <person name="Venkata Ramana C."/>
            <person name="Sasikala C."/>
        </authorList>
    </citation>
    <scope>NUCLEOTIDE SEQUENCE [LARGE SCALE GENOMIC DNA]</scope>
    <source>
        <strain evidence="4">JB008</strain>
    </source>
</reference>
<evidence type="ECO:0000313" key="5">
    <source>
        <dbReference type="Proteomes" id="UP001221217"/>
    </source>
</evidence>
<sequence length="190" mass="21603">MKEAAYLHTIKSAERLFNRFGFAKTAMSDIAKAADMSRATIFNNFSSKEGVLKAVLDNKLMEYRKEMKDMTAESTSVSGKIKILLVERIRLFSTMRYISEDEIAVDNSAVTDFSERMDCFFVSEISRLLNKTFGKDEIKRFMNTILFMLKGIEKGITDHISSFSVKQVENDIDFFLKLAVPAEGKEVTDA</sequence>
<evidence type="ECO:0000259" key="3">
    <source>
        <dbReference type="PROSITE" id="PS50977"/>
    </source>
</evidence>
<evidence type="ECO:0000256" key="2">
    <source>
        <dbReference type="PROSITE-ProRule" id="PRU00335"/>
    </source>
</evidence>
<feature type="domain" description="HTH tetR-type" evidence="3">
    <location>
        <begin position="3"/>
        <end position="63"/>
    </location>
</feature>
<evidence type="ECO:0000313" key="4">
    <source>
        <dbReference type="EMBL" id="MDC7227855.1"/>
    </source>
</evidence>
<dbReference type="PANTHER" id="PTHR43479">
    <property type="entry name" value="ACREF/ENVCD OPERON REPRESSOR-RELATED"/>
    <property type="match status" value="1"/>
</dbReference>
<protein>
    <submittedName>
        <fullName evidence="4">Helix-turn-helix domain containing protein</fullName>
    </submittedName>
</protein>